<dbReference type="GO" id="GO:0046872">
    <property type="term" value="F:metal ion binding"/>
    <property type="evidence" value="ECO:0007669"/>
    <property type="project" value="UniProtKB-UniRule"/>
</dbReference>
<dbReference type="UniPathway" id="UPA00139">
    <property type="reaction ID" value="UER00341"/>
</dbReference>
<comment type="similarity">
    <text evidence="2 13">Belongs to the FAH family.</text>
</comment>
<keyword evidence="7 12" id="KW-0460">Magnesium</keyword>
<evidence type="ECO:0000259" key="15">
    <source>
        <dbReference type="Pfam" id="PF09298"/>
    </source>
</evidence>
<evidence type="ECO:0000313" key="17">
    <source>
        <dbReference type="Proteomes" id="UP000245956"/>
    </source>
</evidence>
<keyword evidence="6 12" id="KW-0106">Calcium</keyword>
<comment type="catalytic activity">
    <reaction evidence="13">
        <text>4-fumarylacetoacetate + H2O = acetoacetate + fumarate + H(+)</text>
        <dbReference type="Rhea" id="RHEA:10244"/>
        <dbReference type="ChEBI" id="CHEBI:13705"/>
        <dbReference type="ChEBI" id="CHEBI:15377"/>
        <dbReference type="ChEBI" id="CHEBI:15378"/>
        <dbReference type="ChEBI" id="CHEBI:18034"/>
        <dbReference type="ChEBI" id="CHEBI:29806"/>
        <dbReference type="EC" id="3.7.1.2"/>
    </reaction>
</comment>
<feature type="binding site" evidence="12">
    <location>
        <position position="98"/>
    </location>
    <ligand>
        <name>Ca(2+)</name>
        <dbReference type="ChEBI" id="CHEBI:29108"/>
    </ligand>
</feature>
<evidence type="ECO:0000256" key="1">
    <source>
        <dbReference type="ARBA" id="ARBA00004782"/>
    </source>
</evidence>
<proteinExistence type="inferred from homology"/>
<reference evidence="16 17" key="1">
    <citation type="journal article" date="2016" name="Front. Microbiol.">
        <title>Genome and transcriptome sequences reveal the specific parasitism of the nematophagous Purpureocillium lilacinum 36-1.</title>
        <authorList>
            <person name="Xie J."/>
            <person name="Li S."/>
            <person name="Mo C."/>
            <person name="Xiao X."/>
            <person name="Peng D."/>
            <person name="Wang G."/>
            <person name="Xiao Y."/>
        </authorList>
    </citation>
    <scope>NUCLEOTIDE SEQUENCE [LARGE SCALE GENOMIC DNA]</scope>
    <source>
        <strain evidence="16 17">36-1</strain>
    </source>
</reference>
<dbReference type="EC" id="3.7.1.2" evidence="3 13"/>
<gene>
    <name evidence="16" type="ORF">PCL_04497</name>
</gene>
<name>A0A2U3DXK8_PURLI</name>
<comment type="cofactor">
    <cofactor evidence="13">
        <name>Mg(2+)</name>
        <dbReference type="ChEBI" id="CHEBI:18420"/>
    </cofactor>
    <cofactor evidence="13">
        <name>Ca(2+)</name>
        <dbReference type="ChEBI" id="CHEBI:29108"/>
    </cofactor>
</comment>
<keyword evidence="8 13" id="KW-0828">Tyrosine catabolism</keyword>
<evidence type="ECO:0000256" key="12">
    <source>
        <dbReference type="PIRSR" id="PIRSR605959-3"/>
    </source>
</evidence>
<keyword evidence="4 12" id="KW-0479">Metal-binding</keyword>
<dbReference type="Pfam" id="PF01557">
    <property type="entry name" value="FAA_hydrolase"/>
    <property type="match status" value="1"/>
</dbReference>
<dbReference type="GO" id="GO:1902000">
    <property type="term" value="P:homogentisate catabolic process"/>
    <property type="evidence" value="ECO:0007669"/>
    <property type="project" value="TreeGrafter"/>
</dbReference>
<evidence type="ECO:0000256" key="8">
    <source>
        <dbReference type="ARBA" id="ARBA00022878"/>
    </source>
</evidence>
<dbReference type="PANTHER" id="PTHR43069:SF5">
    <property type="entry name" value="FUMARYLACETOACETASE"/>
    <property type="match status" value="1"/>
</dbReference>
<feature type="binding site" evidence="11">
    <location>
        <position position="325"/>
    </location>
    <ligand>
        <name>substrate</name>
    </ligand>
</feature>
<evidence type="ECO:0000256" key="9">
    <source>
        <dbReference type="ARBA" id="ARBA00023232"/>
    </source>
</evidence>
<dbReference type="GO" id="GO:0004334">
    <property type="term" value="F:fumarylacetoacetase activity"/>
    <property type="evidence" value="ECO:0007669"/>
    <property type="project" value="UniProtKB-UniRule"/>
</dbReference>
<feature type="binding site" evidence="12">
    <location>
        <position position="203"/>
    </location>
    <ligand>
        <name>Mg(2+)</name>
        <dbReference type="ChEBI" id="CHEBI:18420"/>
    </ligand>
</feature>
<dbReference type="GO" id="GO:0006572">
    <property type="term" value="P:L-tyrosine catabolic process"/>
    <property type="evidence" value="ECO:0007669"/>
    <property type="project" value="UniProtKB-UniRule"/>
</dbReference>
<dbReference type="EMBL" id="LCWV01000021">
    <property type="protein sequence ID" value="PWI66991.1"/>
    <property type="molecule type" value="Genomic_DNA"/>
</dbReference>
<evidence type="ECO:0000256" key="6">
    <source>
        <dbReference type="ARBA" id="ARBA00022837"/>
    </source>
</evidence>
<feature type="binding site" evidence="12">
    <location>
        <position position="169"/>
    </location>
    <ligand>
        <name>Ca(2+)</name>
        <dbReference type="ChEBI" id="CHEBI:29108"/>
    </ligand>
</feature>
<evidence type="ECO:0000256" key="13">
    <source>
        <dbReference type="RuleBase" id="RU366008"/>
    </source>
</evidence>
<evidence type="ECO:0000256" key="2">
    <source>
        <dbReference type="ARBA" id="ARBA00010211"/>
    </source>
</evidence>
<feature type="domain" description="Fumarylacetoacetase-like C-terminal" evidence="14">
    <location>
        <begin position="96"/>
        <end position="380"/>
    </location>
</feature>
<dbReference type="InterPro" id="IPR005959">
    <property type="entry name" value="Fumarylacetoacetase"/>
</dbReference>
<dbReference type="InterPro" id="IPR036462">
    <property type="entry name" value="Fumarylacetoacetase_N_sf"/>
</dbReference>
<dbReference type="InterPro" id="IPR036663">
    <property type="entry name" value="Fumarylacetoacetase_C_sf"/>
</dbReference>
<evidence type="ECO:0000256" key="7">
    <source>
        <dbReference type="ARBA" id="ARBA00022842"/>
    </source>
</evidence>
<protein>
    <recommendedName>
        <fullName evidence="3 13">Fumarylacetoacetase</fullName>
        <ecNumber evidence="3 13">3.7.1.2</ecNumber>
    </recommendedName>
    <alternativeName>
        <fullName evidence="13">Fumarylacetoacetate hydrolase</fullName>
    </alternativeName>
</protein>
<dbReference type="InterPro" id="IPR015377">
    <property type="entry name" value="Fumarylacetoacetase_N"/>
</dbReference>
<feature type="binding site" evidence="12">
    <location>
        <position position="227"/>
    </location>
    <ligand>
        <name>Mg(2+)</name>
        <dbReference type="ChEBI" id="CHEBI:18420"/>
    </ligand>
</feature>
<evidence type="ECO:0000313" key="16">
    <source>
        <dbReference type="EMBL" id="PWI66991.1"/>
    </source>
</evidence>
<dbReference type="GO" id="GO:0006559">
    <property type="term" value="P:L-phenylalanine catabolic process"/>
    <property type="evidence" value="ECO:0007669"/>
    <property type="project" value="UniProtKB-UniRule"/>
</dbReference>
<feature type="binding site" evidence="12">
    <location>
        <position position="223"/>
    </location>
    <ligand>
        <name>Mg(2+)</name>
        <dbReference type="ChEBI" id="CHEBI:18420"/>
    </ligand>
</feature>
<evidence type="ECO:0000256" key="11">
    <source>
        <dbReference type="PIRSR" id="PIRSR605959-2"/>
    </source>
</evidence>
<evidence type="ECO:0000256" key="4">
    <source>
        <dbReference type="ARBA" id="ARBA00022723"/>
    </source>
</evidence>
<accession>A0A2U3DXK8</accession>
<sequence length="408" mass="43828">MPAITMPEFVRFPLSVPDGSPFPVSNIPFGIFSTALDSSLNRFAELPTDARTKVRRDIQNMITDATSPLYDREEQGHLLFPYEDVELHLPMKVGAFSDFMCSLEHVTNGGRLAGAASVPPNFFHLPLGYNGRASSVVVSGTPIARPYGMMPGKESGIPGLMPSKRLDYEVEMGIFISKPVRYGESVPARRTRDHIFGLVLLNDWSARDIQMYEMTPLGPFNGKACGTSISPWVVSLDALEESGAIVTAEVGGLHGGKATSVKFLACQDDLDIEVSASISRENGKYSAPISRSNIKHLHWSPFQMVAHHTSAGCGLSAGDLLGTGTLSSSQEQAGQGAGENGNDVHNLGCLFELTENGTKPVDLGDNLSIAWLEDGDKIILEGWAGQGSRRIGFGQVAGIVLPARPLDE</sequence>
<feature type="binding site" evidence="12">
    <location>
        <position position="171"/>
    </location>
    <ligand>
        <name>Ca(2+)</name>
        <dbReference type="ChEBI" id="CHEBI:29108"/>
    </ligand>
</feature>
<evidence type="ECO:0000256" key="3">
    <source>
        <dbReference type="ARBA" id="ARBA00012094"/>
    </source>
</evidence>
<feature type="binding site" evidence="11">
    <location>
        <position position="210"/>
    </location>
    <ligand>
        <name>substrate</name>
    </ligand>
</feature>
<organism evidence="16 17">
    <name type="scientific">Purpureocillium lilacinum</name>
    <name type="common">Paecilomyces lilacinus</name>
    <dbReference type="NCBI Taxonomy" id="33203"/>
    <lineage>
        <taxon>Eukaryota</taxon>
        <taxon>Fungi</taxon>
        <taxon>Dikarya</taxon>
        <taxon>Ascomycota</taxon>
        <taxon>Pezizomycotina</taxon>
        <taxon>Sordariomycetes</taxon>
        <taxon>Hypocreomycetidae</taxon>
        <taxon>Hypocreales</taxon>
        <taxon>Ophiocordycipitaceae</taxon>
        <taxon>Purpureocillium</taxon>
    </lineage>
</organism>
<feature type="binding site" evidence="12">
    <location>
        <position position="203"/>
    </location>
    <ligand>
        <name>Ca(2+)</name>
        <dbReference type="ChEBI" id="CHEBI:29108"/>
    </ligand>
</feature>
<evidence type="ECO:0000256" key="5">
    <source>
        <dbReference type="ARBA" id="ARBA00022801"/>
    </source>
</evidence>
<comment type="caution">
    <text evidence="16">The sequence shown here is derived from an EMBL/GenBank/DDBJ whole genome shotgun (WGS) entry which is preliminary data.</text>
</comment>
<evidence type="ECO:0000259" key="14">
    <source>
        <dbReference type="Pfam" id="PF01557"/>
    </source>
</evidence>
<keyword evidence="9 13" id="KW-0585">Phenylalanine catabolism</keyword>
<feature type="domain" description="Fumarylacetoacetase N-terminal" evidence="15">
    <location>
        <begin position="38"/>
        <end position="90"/>
    </location>
</feature>
<dbReference type="InterPro" id="IPR011234">
    <property type="entry name" value="Fumarylacetoacetase-like_C"/>
</dbReference>
<dbReference type="AlphaFoldDB" id="A0A2U3DXK8"/>
<comment type="pathway">
    <text evidence="1 13">Amino-acid degradation; L-phenylalanine degradation; acetoacetate and fumarate from L-phenylalanine: step 6/6.</text>
</comment>
<dbReference type="Proteomes" id="UP000245956">
    <property type="component" value="Unassembled WGS sequence"/>
</dbReference>
<dbReference type="PANTHER" id="PTHR43069">
    <property type="entry name" value="FUMARYLACETOACETASE"/>
    <property type="match status" value="1"/>
</dbReference>
<evidence type="ECO:0000256" key="10">
    <source>
        <dbReference type="PIRSR" id="PIRSR605959-1"/>
    </source>
</evidence>
<dbReference type="Gene3D" id="3.90.850.10">
    <property type="entry name" value="Fumarylacetoacetase-like, C-terminal domain"/>
    <property type="match status" value="1"/>
</dbReference>
<dbReference type="SUPFAM" id="SSF56529">
    <property type="entry name" value="FAH"/>
    <property type="match status" value="1"/>
</dbReference>
<dbReference type="SUPFAM" id="SSF63433">
    <property type="entry name" value="Fumarylacetoacetate hydrolase, FAH, N-terminal domain"/>
    <property type="match status" value="1"/>
</dbReference>
<feature type="active site" description="Proton acceptor" evidence="10">
    <location>
        <position position="105"/>
    </location>
</feature>
<dbReference type="Pfam" id="PF09298">
    <property type="entry name" value="FAA_hydrolase_N"/>
    <property type="match status" value="1"/>
</dbReference>
<keyword evidence="5 13" id="KW-0378">Hydrolase</keyword>